<proteinExistence type="inferred from homology"/>
<dbReference type="InterPro" id="IPR050898">
    <property type="entry name" value="Plant_acyltransferase"/>
</dbReference>
<organism evidence="3 4">
    <name type="scientific">Anisodus tanguticus</name>
    <dbReference type="NCBI Taxonomy" id="243964"/>
    <lineage>
        <taxon>Eukaryota</taxon>
        <taxon>Viridiplantae</taxon>
        <taxon>Streptophyta</taxon>
        <taxon>Embryophyta</taxon>
        <taxon>Tracheophyta</taxon>
        <taxon>Spermatophyta</taxon>
        <taxon>Magnoliopsida</taxon>
        <taxon>eudicotyledons</taxon>
        <taxon>Gunneridae</taxon>
        <taxon>Pentapetalae</taxon>
        <taxon>asterids</taxon>
        <taxon>lamiids</taxon>
        <taxon>Solanales</taxon>
        <taxon>Solanaceae</taxon>
        <taxon>Solanoideae</taxon>
        <taxon>Hyoscyameae</taxon>
        <taxon>Anisodus</taxon>
    </lineage>
</organism>
<comment type="caution">
    <text evidence="3">The sequence shown here is derived from an EMBL/GenBank/DDBJ whole genome shotgun (WGS) entry which is preliminary data.</text>
</comment>
<gene>
    <name evidence="3" type="ORF">RND71_016157</name>
</gene>
<evidence type="ECO:0000313" key="3">
    <source>
        <dbReference type="EMBL" id="KAK4364799.1"/>
    </source>
</evidence>
<sequence>MEQLSPPPALSIIQRESELIVPAITTPREIKHLSDIDDREGVRFHISNLFFYEHNSSMEGIDPAKVIKDGLAKALVFYYPLAGRLIEGPNGKHIVNCNGEGILFTEANAYVELEMLGESIKPPCPYLEDLLYNVPGSDGIIHCPLMLIQVTRFTCGGFAVAVRVNHMMIDAFGLVLFLNAVTDFVKFKASAPSIIPVWQRSILNARIPPCITCKHPEFEEDIESKNAWLNLENELIQRSFFFGAEEIEAIRNQVSPIHRSSGRFELLTSFLWRHRTISLNLNPEEIVRMTYFVTARGRFEHLKIPHGYYGNAFACPAAVSKAGILSTYSLTYALELIKKAKNQVNEEYFRSMVDLMVIKDRPGITQSWNFCISNTANVGFDKVDFGWGEPKYGGAPKAYSCFSFFVACKNNKGQKGILTTISLPPRAMERFEDAKYKLTSNVKKVLKL</sequence>
<dbReference type="PANTHER" id="PTHR31147">
    <property type="entry name" value="ACYL TRANSFERASE 4"/>
    <property type="match status" value="1"/>
</dbReference>
<keyword evidence="4" id="KW-1185">Reference proteome</keyword>
<dbReference type="EMBL" id="JAVYJV010000008">
    <property type="protein sequence ID" value="KAK4364799.1"/>
    <property type="molecule type" value="Genomic_DNA"/>
</dbReference>
<dbReference type="GO" id="GO:0016740">
    <property type="term" value="F:transferase activity"/>
    <property type="evidence" value="ECO:0007669"/>
    <property type="project" value="UniProtKB-KW"/>
</dbReference>
<keyword evidence="2" id="KW-0808">Transferase</keyword>
<evidence type="ECO:0000313" key="4">
    <source>
        <dbReference type="Proteomes" id="UP001291623"/>
    </source>
</evidence>
<dbReference type="PANTHER" id="PTHR31147:SF66">
    <property type="entry name" value="OS05G0315700 PROTEIN"/>
    <property type="match status" value="1"/>
</dbReference>
<dbReference type="Proteomes" id="UP001291623">
    <property type="component" value="Unassembled WGS sequence"/>
</dbReference>
<comment type="similarity">
    <text evidence="1">Belongs to the plant acyltransferase family.</text>
</comment>
<evidence type="ECO:0000256" key="1">
    <source>
        <dbReference type="ARBA" id="ARBA00009861"/>
    </source>
</evidence>
<dbReference type="Pfam" id="PF02458">
    <property type="entry name" value="Transferase"/>
    <property type="match status" value="1"/>
</dbReference>
<dbReference type="Gene3D" id="3.30.559.10">
    <property type="entry name" value="Chloramphenicol acetyltransferase-like domain"/>
    <property type="match status" value="2"/>
</dbReference>
<reference evidence="3" key="1">
    <citation type="submission" date="2023-12" db="EMBL/GenBank/DDBJ databases">
        <title>Genome assembly of Anisodus tanguticus.</title>
        <authorList>
            <person name="Wang Y.-J."/>
        </authorList>
    </citation>
    <scope>NUCLEOTIDE SEQUENCE</scope>
    <source>
        <strain evidence="3">KB-2021</strain>
        <tissue evidence="3">Leaf</tissue>
    </source>
</reference>
<dbReference type="AlphaFoldDB" id="A0AAE1S5M0"/>
<name>A0AAE1S5M0_9SOLA</name>
<dbReference type="InterPro" id="IPR023213">
    <property type="entry name" value="CAT-like_dom_sf"/>
</dbReference>
<protein>
    <submittedName>
        <fullName evidence="3">Uncharacterized protein</fullName>
    </submittedName>
</protein>
<accession>A0AAE1S5M0</accession>
<evidence type="ECO:0000256" key="2">
    <source>
        <dbReference type="ARBA" id="ARBA00022679"/>
    </source>
</evidence>